<sequence length="231" mass="25481">MRPVDLARAVAVSQQAVRNYEEAGILPPATRLANGYRRYSELHLAALEAFVALVSAIGHGPAREIMVAFNMGETTRALEALDRAHAQLLVDRDAVRMLDDTLGHVHQDPPPSIRYCSLSAGELARRLGVTTTALRGWERAGVLSPMRDKSGHRRYGRQDVHDAELAHLLRRANYRLDQIAAVIRETRAAGGSAEAHRAVRAWAQRINQNSRSLLTASAALSAYLTHQESQR</sequence>
<dbReference type="Proteomes" id="UP001629744">
    <property type="component" value="Unassembled WGS sequence"/>
</dbReference>
<reference evidence="3 4" key="1">
    <citation type="submission" date="2023-11" db="EMBL/GenBank/DDBJ databases">
        <authorList>
            <person name="Val-Calvo J."/>
            <person name="Scortti M."/>
            <person name="Vazquez-Boland J."/>
        </authorList>
    </citation>
    <scope>NUCLEOTIDE SEQUENCE [LARGE SCALE GENOMIC DNA]</scope>
    <source>
        <strain evidence="3 4">DSM 46662</strain>
    </source>
</reference>
<dbReference type="SMART" id="SM00422">
    <property type="entry name" value="HTH_MERR"/>
    <property type="match status" value="2"/>
</dbReference>
<evidence type="ECO:0000313" key="3">
    <source>
        <dbReference type="EMBL" id="MFM1731203.1"/>
    </source>
</evidence>
<evidence type="ECO:0000313" key="4">
    <source>
        <dbReference type="Proteomes" id="UP001629744"/>
    </source>
</evidence>
<organism evidence="3 4">
    <name type="scientific">Prescottella soli</name>
    <dbReference type="NCBI Taxonomy" id="1543852"/>
    <lineage>
        <taxon>Bacteria</taxon>
        <taxon>Bacillati</taxon>
        <taxon>Actinomycetota</taxon>
        <taxon>Actinomycetes</taxon>
        <taxon>Mycobacteriales</taxon>
        <taxon>Nocardiaceae</taxon>
        <taxon>Prescottella</taxon>
    </lineage>
</organism>
<feature type="domain" description="HTH merR-type" evidence="2">
    <location>
        <begin position="117"/>
        <end position="185"/>
    </location>
</feature>
<accession>A0ABW9G1C6</accession>
<proteinExistence type="predicted"/>
<feature type="domain" description="HTH merR-type" evidence="2">
    <location>
        <begin position="1"/>
        <end position="47"/>
    </location>
</feature>
<name>A0ABW9G1C6_9NOCA</name>
<dbReference type="InterPro" id="IPR009061">
    <property type="entry name" value="DNA-bd_dom_put_sf"/>
</dbReference>
<dbReference type="PANTHER" id="PTHR30204">
    <property type="entry name" value="REDOX-CYCLING DRUG-SENSING TRANSCRIPTIONAL ACTIVATOR SOXR"/>
    <property type="match status" value="1"/>
</dbReference>
<dbReference type="Pfam" id="PF13411">
    <property type="entry name" value="MerR_1"/>
    <property type="match status" value="1"/>
</dbReference>
<dbReference type="Pfam" id="PF00376">
    <property type="entry name" value="MerR"/>
    <property type="match status" value="1"/>
</dbReference>
<gene>
    <name evidence="3" type="ORF">ABEU19_004761</name>
</gene>
<protein>
    <submittedName>
        <fullName evidence="3">MerR family transcriptional regulator</fullName>
    </submittedName>
</protein>
<dbReference type="EMBL" id="JBDLNU010000007">
    <property type="protein sequence ID" value="MFM1731203.1"/>
    <property type="molecule type" value="Genomic_DNA"/>
</dbReference>
<keyword evidence="1" id="KW-0238">DNA-binding</keyword>
<dbReference type="PROSITE" id="PS00552">
    <property type="entry name" value="HTH_MERR_1"/>
    <property type="match status" value="1"/>
</dbReference>
<comment type="caution">
    <text evidence="3">The sequence shown here is derived from an EMBL/GenBank/DDBJ whole genome shotgun (WGS) entry which is preliminary data.</text>
</comment>
<dbReference type="Gene3D" id="1.10.1660.10">
    <property type="match status" value="2"/>
</dbReference>
<dbReference type="RefSeq" id="WP_348605213.1">
    <property type="nucleotide sequence ID" value="NZ_CP157276.1"/>
</dbReference>
<evidence type="ECO:0000259" key="2">
    <source>
        <dbReference type="PROSITE" id="PS50937"/>
    </source>
</evidence>
<dbReference type="InterPro" id="IPR047057">
    <property type="entry name" value="MerR_fam"/>
</dbReference>
<dbReference type="PANTHER" id="PTHR30204:SF93">
    <property type="entry name" value="HTH MERR-TYPE DOMAIN-CONTAINING PROTEIN"/>
    <property type="match status" value="1"/>
</dbReference>
<dbReference type="SUPFAM" id="SSF46955">
    <property type="entry name" value="Putative DNA-binding domain"/>
    <property type="match status" value="2"/>
</dbReference>
<dbReference type="PROSITE" id="PS50937">
    <property type="entry name" value="HTH_MERR_2"/>
    <property type="match status" value="2"/>
</dbReference>
<evidence type="ECO:0000256" key="1">
    <source>
        <dbReference type="ARBA" id="ARBA00023125"/>
    </source>
</evidence>
<dbReference type="InterPro" id="IPR000551">
    <property type="entry name" value="MerR-type_HTH_dom"/>
</dbReference>
<keyword evidence="4" id="KW-1185">Reference proteome</keyword>